<protein>
    <recommendedName>
        <fullName evidence="1">Zn(2)-C6 fungal-type domain-containing protein</fullName>
    </recommendedName>
</protein>
<feature type="domain" description="Zn(2)-C6 fungal-type" evidence="1">
    <location>
        <begin position="125"/>
        <end position="154"/>
    </location>
</feature>
<dbReference type="PROSITE" id="PS00463">
    <property type="entry name" value="ZN2_CY6_FUNGAL_1"/>
    <property type="match status" value="1"/>
</dbReference>
<sequence>MLASPPVTGVLSSLICSSPTLLPPGDCIPSVDPKSNLSASSLDDAISQIVVEPHDLASFIDFADLEPSSNDEHAEFESTSVPACEAEEEGTAAALPLLVATTLDPAITWFEAYRFVKNNKHTKQACVSCRQKKQKCEDGRPCHRCINAHRKCTDDDTESLKRRRLDDPAEAIRRKRALLLGFVADHWVDDDVWEEKNTVIYLVLEGCVYNTHSHAGTAIIDMRHMQQTGKCVKYIGFAMYTSACICQDLEPSSNDEHAEFESTSVPACEAEEEGTAAALPTLNVHRSTNNKHTKQACVSCRQKKQTCILYQLGRHWELTAQPGCRALSYHDDRSFFLLGSCRWPTRRYCTLPENDYIQLKNFFTEQARGSGDKRNTRVLTFLLDRKIQEHMRLEKIIRELKAKQIERYDRMMADLTASKAETIKVLNDQLQEIPVEVDSARHTCMLCKGFEISCIEFASSFETDCSLPANPNSRSCRQTGLLYSISVFFGPVNRWPATNVLIPSEPVRDMLQLYQNTAISISTRLLLTTVSLACSIKTVSLMEKNYKSITYKSITYKSITYKSITYKSITYKSITYKSITYKSITYTSITYKSITYKSITYKSSQPTSHVNDLQVNDLQVSELPRAGPYVEVGTDHIIH</sequence>
<dbReference type="CDD" id="cd00067">
    <property type="entry name" value="GAL4"/>
    <property type="match status" value="1"/>
</dbReference>
<reference evidence="2 4" key="1">
    <citation type="journal article" date="2012" name="Nature">
        <title>Algal genomes reveal evolutionary mosaicism and the fate of nucleomorphs.</title>
        <authorList>
            <consortium name="DOE Joint Genome Institute"/>
            <person name="Curtis B.A."/>
            <person name="Tanifuji G."/>
            <person name="Burki F."/>
            <person name="Gruber A."/>
            <person name="Irimia M."/>
            <person name="Maruyama S."/>
            <person name="Arias M.C."/>
            <person name="Ball S.G."/>
            <person name="Gile G.H."/>
            <person name="Hirakawa Y."/>
            <person name="Hopkins J.F."/>
            <person name="Kuo A."/>
            <person name="Rensing S.A."/>
            <person name="Schmutz J."/>
            <person name="Symeonidi A."/>
            <person name="Elias M."/>
            <person name="Eveleigh R.J."/>
            <person name="Herman E.K."/>
            <person name="Klute M.J."/>
            <person name="Nakayama T."/>
            <person name="Obornik M."/>
            <person name="Reyes-Prieto A."/>
            <person name="Armbrust E.V."/>
            <person name="Aves S.J."/>
            <person name="Beiko R.G."/>
            <person name="Coutinho P."/>
            <person name="Dacks J.B."/>
            <person name="Durnford D.G."/>
            <person name="Fast N.M."/>
            <person name="Green B.R."/>
            <person name="Grisdale C.J."/>
            <person name="Hempel F."/>
            <person name="Henrissat B."/>
            <person name="Hoppner M.P."/>
            <person name="Ishida K."/>
            <person name="Kim E."/>
            <person name="Koreny L."/>
            <person name="Kroth P.G."/>
            <person name="Liu Y."/>
            <person name="Malik S.B."/>
            <person name="Maier U.G."/>
            <person name="McRose D."/>
            <person name="Mock T."/>
            <person name="Neilson J.A."/>
            <person name="Onodera N.T."/>
            <person name="Poole A.M."/>
            <person name="Pritham E.J."/>
            <person name="Richards T.A."/>
            <person name="Rocap G."/>
            <person name="Roy S.W."/>
            <person name="Sarai C."/>
            <person name="Schaack S."/>
            <person name="Shirato S."/>
            <person name="Slamovits C.H."/>
            <person name="Spencer D.F."/>
            <person name="Suzuki S."/>
            <person name="Worden A.Z."/>
            <person name="Zauner S."/>
            <person name="Barry K."/>
            <person name="Bell C."/>
            <person name="Bharti A.K."/>
            <person name="Crow J.A."/>
            <person name="Grimwood J."/>
            <person name="Kramer R."/>
            <person name="Lindquist E."/>
            <person name="Lucas S."/>
            <person name="Salamov A."/>
            <person name="McFadden G.I."/>
            <person name="Lane C.E."/>
            <person name="Keeling P.J."/>
            <person name="Gray M.W."/>
            <person name="Grigoriev I.V."/>
            <person name="Archibald J.M."/>
        </authorList>
    </citation>
    <scope>NUCLEOTIDE SEQUENCE</scope>
    <source>
        <strain evidence="2 4">CCMP2712</strain>
    </source>
</reference>
<dbReference type="Proteomes" id="UP000011087">
    <property type="component" value="Unassembled WGS sequence"/>
</dbReference>
<dbReference type="SUPFAM" id="SSF57701">
    <property type="entry name" value="Zn2/Cys6 DNA-binding domain"/>
    <property type="match status" value="1"/>
</dbReference>
<dbReference type="InterPro" id="IPR001138">
    <property type="entry name" value="Zn2Cys6_DnaBD"/>
</dbReference>
<dbReference type="PaxDb" id="55529-EKX36628"/>
<evidence type="ECO:0000313" key="3">
    <source>
        <dbReference type="EnsemblProtists" id="EKX36628"/>
    </source>
</evidence>
<evidence type="ECO:0000313" key="2">
    <source>
        <dbReference type="EMBL" id="EKX36628.1"/>
    </source>
</evidence>
<proteinExistence type="predicted"/>
<organism evidence="2">
    <name type="scientific">Guillardia theta (strain CCMP2712)</name>
    <name type="common">Cryptophyte</name>
    <dbReference type="NCBI Taxonomy" id="905079"/>
    <lineage>
        <taxon>Eukaryota</taxon>
        <taxon>Cryptophyceae</taxon>
        <taxon>Pyrenomonadales</taxon>
        <taxon>Geminigeraceae</taxon>
        <taxon>Guillardia</taxon>
    </lineage>
</organism>
<dbReference type="GeneID" id="17293375"/>
<dbReference type="Gene3D" id="4.10.240.10">
    <property type="entry name" value="Zn(2)-C6 fungal-type DNA-binding domain"/>
    <property type="match status" value="1"/>
</dbReference>
<dbReference type="Pfam" id="PF00172">
    <property type="entry name" value="Zn_clus"/>
    <property type="match status" value="1"/>
</dbReference>
<dbReference type="PROSITE" id="PS50048">
    <property type="entry name" value="ZN2_CY6_FUNGAL_2"/>
    <property type="match status" value="1"/>
</dbReference>
<dbReference type="OrthoDB" id="5419315at2759"/>
<reference evidence="3" key="3">
    <citation type="submission" date="2015-06" db="UniProtKB">
        <authorList>
            <consortium name="EnsemblProtists"/>
        </authorList>
    </citation>
    <scope>IDENTIFICATION</scope>
</reference>
<evidence type="ECO:0000259" key="1">
    <source>
        <dbReference type="PROSITE" id="PS50048"/>
    </source>
</evidence>
<gene>
    <name evidence="2" type="ORF">GUITHDRAFT_117173</name>
</gene>
<dbReference type="GO" id="GO:0008270">
    <property type="term" value="F:zinc ion binding"/>
    <property type="evidence" value="ECO:0007669"/>
    <property type="project" value="InterPro"/>
</dbReference>
<dbReference type="EnsemblProtists" id="EKX36628">
    <property type="protein sequence ID" value="EKX36628"/>
    <property type="gene ID" value="GUITHDRAFT_117173"/>
</dbReference>
<name>L1IK52_GUITC</name>
<dbReference type="AlphaFoldDB" id="L1IK52"/>
<keyword evidence="4" id="KW-1185">Reference proteome</keyword>
<dbReference type="RefSeq" id="XP_005823608.1">
    <property type="nucleotide sequence ID" value="XM_005823551.1"/>
</dbReference>
<dbReference type="HOGENOM" id="CLU_428626_0_0_1"/>
<reference evidence="4" key="2">
    <citation type="submission" date="2012-11" db="EMBL/GenBank/DDBJ databases">
        <authorList>
            <person name="Kuo A."/>
            <person name="Curtis B.A."/>
            <person name="Tanifuji G."/>
            <person name="Burki F."/>
            <person name="Gruber A."/>
            <person name="Irimia M."/>
            <person name="Maruyama S."/>
            <person name="Arias M.C."/>
            <person name="Ball S.G."/>
            <person name="Gile G.H."/>
            <person name="Hirakawa Y."/>
            <person name="Hopkins J.F."/>
            <person name="Rensing S.A."/>
            <person name="Schmutz J."/>
            <person name="Symeonidi A."/>
            <person name="Elias M."/>
            <person name="Eveleigh R.J."/>
            <person name="Herman E.K."/>
            <person name="Klute M.J."/>
            <person name="Nakayama T."/>
            <person name="Obornik M."/>
            <person name="Reyes-Prieto A."/>
            <person name="Armbrust E.V."/>
            <person name="Aves S.J."/>
            <person name="Beiko R.G."/>
            <person name="Coutinho P."/>
            <person name="Dacks J.B."/>
            <person name="Durnford D.G."/>
            <person name="Fast N.M."/>
            <person name="Green B.R."/>
            <person name="Grisdale C."/>
            <person name="Hempe F."/>
            <person name="Henrissat B."/>
            <person name="Hoppner M.P."/>
            <person name="Ishida K.-I."/>
            <person name="Kim E."/>
            <person name="Koreny L."/>
            <person name="Kroth P.G."/>
            <person name="Liu Y."/>
            <person name="Malik S.-B."/>
            <person name="Maier U.G."/>
            <person name="McRose D."/>
            <person name="Mock T."/>
            <person name="Neilson J.A."/>
            <person name="Onodera N.T."/>
            <person name="Poole A.M."/>
            <person name="Pritham E.J."/>
            <person name="Richards T.A."/>
            <person name="Rocap G."/>
            <person name="Roy S.W."/>
            <person name="Sarai C."/>
            <person name="Schaack S."/>
            <person name="Shirato S."/>
            <person name="Slamovits C.H."/>
            <person name="Spencer D.F."/>
            <person name="Suzuki S."/>
            <person name="Worden A.Z."/>
            <person name="Zauner S."/>
            <person name="Barry K."/>
            <person name="Bell C."/>
            <person name="Bharti A.K."/>
            <person name="Crow J.A."/>
            <person name="Grimwood J."/>
            <person name="Kramer R."/>
            <person name="Lindquist E."/>
            <person name="Lucas S."/>
            <person name="Salamov A."/>
            <person name="McFadden G.I."/>
            <person name="Lane C.E."/>
            <person name="Keeling P.J."/>
            <person name="Gray M.W."/>
            <person name="Grigoriev I.V."/>
            <person name="Archibald J.M."/>
        </authorList>
    </citation>
    <scope>NUCLEOTIDE SEQUENCE</scope>
    <source>
        <strain evidence="4">CCMP2712</strain>
    </source>
</reference>
<dbReference type="KEGG" id="gtt:GUITHDRAFT_117173"/>
<accession>L1IK52</accession>
<evidence type="ECO:0000313" key="4">
    <source>
        <dbReference type="Proteomes" id="UP000011087"/>
    </source>
</evidence>
<dbReference type="SMART" id="SM00066">
    <property type="entry name" value="GAL4"/>
    <property type="match status" value="1"/>
</dbReference>
<dbReference type="GO" id="GO:0000981">
    <property type="term" value="F:DNA-binding transcription factor activity, RNA polymerase II-specific"/>
    <property type="evidence" value="ECO:0007669"/>
    <property type="project" value="InterPro"/>
</dbReference>
<dbReference type="EMBL" id="JH993070">
    <property type="protein sequence ID" value="EKX36628.1"/>
    <property type="molecule type" value="Genomic_DNA"/>
</dbReference>
<dbReference type="InterPro" id="IPR036864">
    <property type="entry name" value="Zn2-C6_fun-type_DNA-bd_sf"/>
</dbReference>